<dbReference type="Gene3D" id="3.40.225.10">
    <property type="entry name" value="Class II aldolase/adducin N-terminal domain"/>
    <property type="match status" value="1"/>
</dbReference>
<dbReference type="InterPro" id="IPR036409">
    <property type="entry name" value="Aldolase_II/adducin_N_sf"/>
</dbReference>
<dbReference type="Pfam" id="PF08543">
    <property type="entry name" value="Phos_pyr_kin"/>
    <property type="match status" value="1"/>
</dbReference>
<evidence type="ECO:0000313" key="4">
    <source>
        <dbReference type="Proteomes" id="UP000062043"/>
    </source>
</evidence>
<dbReference type="OrthoDB" id="43786at2157"/>
<dbReference type="KEGG" id="tgy:X802_10055"/>
<protein>
    <submittedName>
        <fullName evidence="3">Phosphomethylpyrimidine kinase</fullName>
    </submittedName>
</protein>
<dbReference type="Pfam" id="PF10120">
    <property type="entry name" value="ThiN"/>
    <property type="match status" value="1"/>
</dbReference>
<dbReference type="EMBL" id="CP007140">
    <property type="protein sequence ID" value="AJC72455.1"/>
    <property type="molecule type" value="Genomic_DNA"/>
</dbReference>
<evidence type="ECO:0000259" key="1">
    <source>
        <dbReference type="Pfam" id="PF08543"/>
    </source>
</evidence>
<name>A0A0X1KMJ1_9EURY</name>
<dbReference type="Gene3D" id="3.40.1190.20">
    <property type="match status" value="1"/>
</dbReference>
<reference evidence="3 4" key="1">
    <citation type="submission" date="2014-01" db="EMBL/GenBank/DDBJ databases">
        <title>Genome sequencing of Thermococcus guaymasensis.</title>
        <authorList>
            <person name="Zhang X."/>
            <person name="Alvare G."/>
            <person name="Fristensky B."/>
            <person name="Chen L."/>
            <person name="Suen T."/>
            <person name="Chen Q."/>
            <person name="Ma K."/>
        </authorList>
    </citation>
    <scope>NUCLEOTIDE SEQUENCE [LARGE SCALE GENOMIC DNA]</scope>
    <source>
        <strain evidence="3 4">DSM 11113</strain>
    </source>
</reference>
<dbReference type="InterPro" id="IPR019293">
    <property type="entry name" value="ThiN"/>
</dbReference>
<dbReference type="InterPro" id="IPR029056">
    <property type="entry name" value="Ribokinase-like"/>
</dbReference>
<dbReference type="GO" id="GO:0005829">
    <property type="term" value="C:cytosol"/>
    <property type="evidence" value="ECO:0007669"/>
    <property type="project" value="TreeGrafter"/>
</dbReference>
<dbReference type="RefSeq" id="WP_062373529.1">
    <property type="nucleotide sequence ID" value="NZ_CP007140.1"/>
</dbReference>
<dbReference type="GO" id="GO:0008972">
    <property type="term" value="F:phosphomethylpyrimidine kinase activity"/>
    <property type="evidence" value="ECO:0007669"/>
    <property type="project" value="InterPro"/>
</dbReference>
<dbReference type="NCBIfam" id="TIGR00097">
    <property type="entry name" value="HMP-P_kinase"/>
    <property type="match status" value="1"/>
</dbReference>
<dbReference type="AlphaFoldDB" id="A0A0X1KMJ1"/>
<dbReference type="InterPro" id="IPR004399">
    <property type="entry name" value="HMP/HMP-P_kinase_dom"/>
</dbReference>
<dbReference type="PATRIC" id="fig|1432656.3.peg.1965"/>
<dbReference type="GO" id="GO:0008902">
    <property type="term" value="F:hydroxymethylpyrimidine kinase activity"/>
    <property type="evidence" value="ECO:0007669"/>
    <property type="project" value="TreeGrafter"/>
</dbReference>
<feature type="domain" description="Pyridoxamine kinase/Phosphomethylpyrimidine kinase" evidence="1">
    <location>
        <begin position="10"/>
        <end position="232"/>
    </location>
</feature>
<dbReference type="GeneID" id="27135993"/>
<dbReference type="STRING" id="1432656.X802_10055"/>
<keyword evidence="3" id="KW-0808">Transferase</keyword>
<evidence type="ECO:0000259" key="2">
    <source>
        <dbReference type="Pfam" id="PF10120"/>
    </source>
</evidence>
<dbReference type="CDD" id="cd01169">
    <property type="entry name" value="HMPP_kinase"/>
    <property type="match status" value="1"/>
</dbReference>
<dbReference type="InterPro" id="IPR013749">
    <property type="entry name" value="PM/HMP-P_kinase-1"/>
</dbReference>
<proteinExistence type="predicted"/>
<gene>
    <name evidence="3" type="ORF">X802_10055</name>
</gene>
<keyword evidence="4" id="KW-1185">Reference proteome</keyword>
<dbReference type="PANTHER" id="PTHR20858">
    <property type="entry name" value="PHOSPHOMETHYLPYRIMIDINE KINASE"/>
    <property type="match status" value="1"/>
</dbReference>
<dbReference type="GO" id="GO:0009228">
    <property type="term" value="P:thiamine biosynthetic process"/>
    <property type="evidence" value="ECO:0007669"/>
    <property type="project" value="InterPro"/>
</dbReference>
<accession>A0A0X1KMJ1</accession>
<dbReference type="SUPFAM" id="SSF53613">
    <property type="entry name" value="Ribokinase-like"/>
    <property type="match status" value="1"/>
</dbReference>
<organism evidence="3 4">
    <name type="scientific">Thermococcus guaymasensis DSM 11113</name>
    <dbReference type="NCBI Taxonomy" id="1432656"/>
    <lineage>
        <taxon>Archaea</taxon>
        <taxon>Methanobacteriati</taxon>
        <taxon>Methanobacteriota</taxon>
        <taxon>Thermococci</taxon>
        <taxon>Thermococcales</taxon>
        <taxon>Thermococcaceae</taxon>
        <taxon>Thermococcus</taxon>
    </lineage>
</organism>
<sequence length="427" mass="47099">MAVLIIAGLDTGGGAGLKADIETVSALGEHPLPVLTAITYQNPSEVRGYHTLPPEVVREQIRAVKDGFEVKAVKIGMLGSGEVAEVVWEETAGFVRVFDPVMASSTGTKLVDGVESLRTLIEGSIVTPNVPEAEALTGIEIHSVEDMKESAKALVEELGAEGAVVKGGHLNLTDVLYWRGRLYEFRGEKAKGFTHGTGCVFSSALATFLAKGFELPEAVEKAKRFVEGAIAFSKAEARAVNPLWELERDAYRWRSERELEKAVEELVRLGEKLNPYVPEVGTNFALATPFGEVFAVKGRIVRYGKTVKPVGPVELDASDHLKRALLKMREFYPEVRAVLNLRYSKELVEKAERLGLVVSFYDRREEPEEVKRAEKGTMEWGIETAVRRGGRRPDVVYHLGDWGKEPMILIFGRDAREVLERVKGLLG</sequence>
<dbReference type="PANTHER" id="PTHR20858:SF17">
    <property type="entry name" value="HYDROXYMETHYLPYRIMIDINE_PHOSPHOMETHYLPYRIMIDINE KINASE THI20-RELATED"/>
    <property type="match status" value="1"/>
</dbReference>
<dbReference type="SUPFAM" id="SSF53639">
    <property type="entry name" value="AraD/HMP-PK domain-like"/>
    <property type="match status" value="1"/>
</dbReference>
<evidence type="ECO:0000313" key="3">
    <source>
        <dbReference type="EMBL" id="AJC72455.1"/>
    </source>
</evidence>
<feature type="domain" description="Thiamine-phosphate synthase ThiN" evidence="2">
    <location>
        <begin position="258"/>
        <end position="423"/>
    </location>
</feature>
<dbReference type="Proteomes" id="UP000062043">
    <property type="component" value="Chromosome"/>
</dbReference>
<keyword evidence="3" id="KW-0418">Kinase</keyword>